<evidence type="ECO:0000313" key="2">
    <source>
        <dbReference type="Proteomes" id="UP000190285"/>
    </source>
</evidence>
<proteinExistence type="predicted"/>
<dbReference type="Proteomes" id="UP000190285">
    <property type="component" value="Unassembled WGS sequence"/>
</dbReference>
<dbReference type="AlphaFoldDB" id="A0A1T5LME5"/>
<sequence>MAKNKMGRPTDSPKILRVTARVDEKTYKILEDYCKKNNIGMAEGVRQAIIKLNDHKK</sequence>
<reference evidence="1 2" key="1">
    <citation type="submission" date="2017-02" db="EMBL/GenBank/DDBJ databases">
        <authorList>
            <person name="Peterson S.W."/>
        </authorList>
    </citation>
    <scope>NUCLEOTIDE SEQUENCE [LARGE SCALE GENOMIC DNA]</scope>
    <source>
        <strain evidence="1 2">M1</strain>
    </source>
</reference>
<accession>A0A1T5LME5</accession>
<organism evidence="1 2">
    <name type="scientific">Maledivibacter halophilus</name>
    <dbReference type="NCBI Taxonomy" id="36842"/>
    <lineage>
        <taxon>Bacteria</taxon>
        <taxon>Bacillati</taxon>
        <taxon>Bacillota</taxon>
        <taxon>Clostridia</taxon>
        <taxon>Peptostreptococcales</taxon>
        <taxon>Caminicellaceae</taxon>
        <taxon>Maledivibacter</taxon>
    </lineage>
</organism>
<protein>
    <recommendedName>
        <fullName evidence="3">Ribbon-helix-helix protein, copG family</fullName>
    </recommendedName>
</protein>
<keyword evidence="2" id="KW-1185">Reference proteome</keyword>
<gene>
    <name evidence="1" type="ORF">SAMN02194393_03109</name>
</gene>
<evidence type="ECO:0000313" key="1">
    <source>
        <dbReference type="EMBL" id="SKC77213.1"/>
    </source>
</evidence>
<dbReference type="CDD" id="cd22235">
    <property type="entry name" value="RHH_CopG_archaea"/>
    <property type="match status" value="1"/>
</dbReference>
<dbReference type="EMBL" id="FUZT01000007">
    <property type="protein sequence ID" value="SKC77213.1"/>
    <property type="molecule type" value="Genomic_DNA"/>
</dbReference>
<evidence type="ECO:0008006" key="3">
    <source>
        <dbReference type="Google" id="ProtNLM"/>
    </source>
</evidence>
<name>A0A1T5LME5_9FIRM</name>